<feature type="domain" description="AB hydrolase-1" evidence="1">
    <location>
        <begin position="41"/>
        <end position="278"/>
    </location>
</feature>
<evidence type="ECO:0000313" key="2">
    <source>
        <dbReference type="EMBL" id="MBK1697897.1"/>
    </source>
</evidence>
<reference evidence="2" key="2">
    <citation type="journal article" date="2020" name="Microorganisms">
        <title>Osmotic Adaptation and Compatible Solute Biosynthesis of Phototrophic Bacteria as Revealed from Genome Analyses.</title>
        <authorList>
            <person name="Imhoff J.F."/>
            <person name="Rahn T."/>
            <person name="Kunzel S."/>
            <person name="Keller A."/>
            <person name="Neulinger S.C."/>
        </authorList>
    </citation>
    <scope>NUCLEOTIDE SEQUENCE</scope>
    <source>
        <strain evidence="2">DSM 9154</strain>
    </source>
</reference>
<dbReference type="PANTHER" id="PTHR46438">
    <property type="entry name" value="ALPHA/BETA-HYDROLASES SUPERFAMILY PROTEIN"/>
    <property type="match status" value="1"/>
</dbReference>
<keyword evidence="3" id="KW-1185">Reference proteome</keyword>
<comment type="caution">
    <text evidence="2">The sequence shown here is derived from an EMBL/GenBank/DDBJ whole genome shotgun (WGS) entry which is preliminary data.</text>
</comment>
<dbReference type="Gene3D" id="3.40.50.1820">
    <property type="entry name" value="alpha/beta hydrolase"/>
    <property type="match status" value="1"/>
</dbReference>
<sequence length="291" mass="32315">MRTSPVRHDGARLMRELTLAQRFNSDQGQIAYDRFGDGPDVVLVHGTPFRGLIWRDVVDRLSERFRCHVLDLPGYGESDKYEGQEVRLRSFARVLTAFIVNQQLEKPVLIGHDFGAAAVLGAHLVEAVPVRAIAVVDGVVLSPWGTEYARLVNQAPETFNALPGYVHQAILAAHIATAAERPLSTDWKRALIAPWMGPQGQAAYHRQIQQFDFAYTDRLETLYPAMDVPTRVFWGECDQWVPPAVGRRLVELIPDAGLTLLPDAGHLAMLDTPGLLARELGQWLSEVHASG</sequence>
<dbReference type="SUPFAM" id="SSF53474">
    <property type="entry name" value="alpha/beta-Hydrolases"/>
    <property type="match status" value="1"/>
</dbReference>
<dbReference type="GO" id="GO:0016787">
    <property type="term" value="F:hydrolase activity"/>
    <property type="evidence" value="ECO:0007669"/>
    <property type="project" value="UniProtKB-KW"/>
</dbReference>
<dbReference type="Pfam" id="PF12697">
    <property type="entry name" value="Abhydrolase_6"/>
    <property type="match status" value="1"/>
</dbReference>
<keyword evidence="2" id="KW-0378">Hydrolase</keyword>
<organism evidence="2 3">
    <name type="scientific">Rhodovibrio salinarum</name>
    <dbReference type="NCBI Taxonomy" id="1087"/>
    <lineage>
        <taxon>Bacteria</taxon>
        <taxon>Pseudomonadati</taxon>
        <taxon>Pseudomonadota</taxon>
        <taxon>Alphaproteobacteria</taxon>
        <taxon>Rhodospirillales</taxon>
        <taxon>Rhodovibrionaceae</taxon>
        <taxon>Rhodovibrio</taxon>
    </lineage>
</organism>
<name>A0A934QJA1_9PROT</name>
<protein>
    <submittedName>
        <fullName evidence="2">Alpha/beta hydrolase</fullName>
    </submittedName>
</protein>
<dbReference type="PRINTS" id="PR00111">
    <property type="entry name" value="ABHYDROLASE"/>
</dbReference>
<dbReference type="PANTHER" id="PTHR46438:SF11">
    <property type="entry name" value="LIPASE-RELATED"/>
    <property type="match status" value="1"/>
</dbReference>
<evidence type="ECO:0000313" key="3">
    <source>
        <dbReference type="Proteomes" id="UP000778970"/>
    </source>
</evidence>
<dbReference type="Proteomes" id="UP000778970">
    <property type="component" value="Unassembled WGS sequence"/>
</dbReference>
<dbReference type="InterPro" id="IPR000073">
    <property type="entry name" value="AB_hydrolase_1"/>
</dbReference>
<gene>
    <name evidence="2" type="ORF">CKO21_11655</name>
</gene>
<dbReference type="EMBL" id="NRRE01000026">
    <property type="protein sequence ID" value="MBK1697897.1"/>
    <property type="molecule type" value="Genomic_DNA"/>
</dbReference>
<accession>A0A934QJA1</accession>
<dbReference type="AlphaFoldDB" id="A0A934QJA1"/>
<proteinExistence type="predicted"/>
<reference evidence="2" key="1">
    <citation type="submission" date="2017-08" db="EMBL/GenBank/DDBJ databases">
        <authorList>
            <person name="Imhoff J.F."/>
            <person name="Rahn T."/>
            <person name="Kuenzel S."/>
            <person name="Neulinger S.C."/>
        </authorList>
    </citation>
    <scope>NUCLEOTIDE SEQUENCE</scope>
    <source>
        <strain evidence="2">DSM 9154</strain>
    </source>
</reference>
<dbReference type="InterPro" id="IPR029058">
    <property type="entry name" value="AB_hydrolase_fold"/>
</dbReference>
<evidence type="ECO:0000259" key="1">
    <source>
        <dbReference type="Pfam" id="PF12697"/>
    </source>
</evidence>